<dbReference type="SUPFAM" id="SSF51569">
    <property type="entry name" value="Aldolase"/>
    <property type="match status" value="1"/>
</dbReference>
<dbReference type="GO" id="GO:0008270">
    <property type="term" value="F:zinc ion binding"/>
    <property type="evidence" value="ECO:0007669"/>
    <property type="project" value="InterPro"/>
</dbReference>
<feature type="binding site" evidence="3">
    <location>
        <position position="105"/>
    </location>
    <ligand>
        <name>Zn(2+)</name>
        <dbReference type="ChEBI" id="CHEBI:29105"/>
        <label>2</label>
    </ligand>
</feature>
<comment type="caution">
    <text evidence="4">The sequence shown here is derived from an EMBL/GenBank/DDBJ whole genome shotgun (WGS) entry which is preliminary data.</text>
</comment>
<organism evidence="4 5">
    <name type="scientific">Candidatus Magasanikbacteria bacterium RIFCSPHIGHO2_01_FULL_50_8</name>
    <dbReference type="NCBI Taxonomy" id="1798674"/>
    <lineage>
        <taxon>Bacteria</taxon>
        <taxon>Candidatus Magasanikiibacteriota</taxon>
    </lineage>
</organism>
<feature type="binding site" evidence="2">
    <location>
        <position position="182"/>
    </location>
    <ligand>
        <name>dihydroxyacetone phosphate</name>
        <dbReference type="ChEBI" id="CHEBI:57642"/>
    </ligand>
</feature>
<dbReference type="Gene3D" id="3.20.20.70">
    <property type="entry name" value="Aldolase class I"/>
    <property type="match status" value="1"/>
</dbReference>
<dbReference type="Proteomes" id="UP000176329">
    <property type="component" value="Unassembled WGS sequence"/>
</dbReference>
<gene>
    <name evidence="4" type="ORF">A2848_01010</name>
</gene>
<feature type="binding site" evidence="2">
    <location>
        <begin position="214"/>
        <end position="216"/>
    </location>
    <ligand>
        <name>dihydroxyacetone phosphate</name>
        <dbReference type="ChEBI" id="CHEBI:57642"/>
    </ligand>
</feature>
<dbReference type="PIRSF" id="PIRSF001359">
    <property type="entry name" value="F_bP_aldolase_II"/>
    <property type="match status" value="1"/>
</dbReference>
<feature type="binding site" evidence="3">
    <location>
        <position position="135"/>
    </location>
    <ligand>
        <name>Zn(2+)</name>
        <dbReference type="ChEBI" id="CHEBI:29105"/>
        <label>2</label>
    </ligand>
</feature>
<dbReference type="Pfam" id="PF01116">
    <property type="entry name" value="F_bP_aldolase"/>
    <property type="match status" value="1"/>
</dbReference>
<accession>A0A1F6LRZ9</accession>
<evidence type="ECO:0000256" key="3">
    <source>
        <dbReference type="PIRSR" id="PIRSR001359-3"/>
    </source>
</evidence>
<dbReference type="PANTHER" id="PTHR30304:SF0">
    <property type="entry name" value="D-TAGATOSE-1,6-BISPHOSPHATE ALDOLASE SUBUNIT GATY-RELATED"/>
    <property type="match status" value="1"/>
</dbReference>
<evidence type="ECO:0000313" key="5">
    <source>
        <dbReference type="Proteomes" id="UP000176329"/>
    </source>
</evidence>
<feature type="binding site" evidence="3">
    <location>
        <position position="83"/>
    </location>
    <ligand>
        <name>Zn(2+)</name>
        <dbReference type="ChEBI" id="CHEBI:29105"/>
        <label>1</label>
        <note>catalytic</note>
    </ligand>
</feature>
<evidence type="ECO:0000256" key="1">
    <source>
        <dbReference type="PIRSR" id="PIRSR001359-1"/>
    </source>
</evidence>
<feature type="binding site" evidence="3">
    <location>
        <position position="181"/>
    </location>
    <ligand>
        <name>Zn(2+)</name>
        <dbReference type="ChEBI" id="CHEBI:29105"/>
        <label>1</label>
        <note>catalytic</note>
    </ligand>
</feature>
<comment type="cofactor">
    <cofactor evidence="3">
        <name>Zn(2+)</name>
        <dbReference type="ChEBI" id="CHEBI:29105"/>
    </cofactor>
    <text evidence="3">Binds 2 Zn(2+) ions per subunit. One is catalytic and the other provides a structural contribution.</text>
</comment>
<protein>
    <recommendedName>
        <fullName evidence="6">Fructose-1,6-bisphosphate aldolase, class II</fullName>
    </recommendedName>
</protein>
<dbReference type="InterPro" id="IPR050246">
    <property type="entry name" value="Class_II_FBP_aldolase"/>
</dbReference>
<evidence type="ECO:0008006" key="6">
    <source>
        <dbReference type="Google" id="ProtNLM"/>
    </source>
</evidence>
<dbReference type="PANTHER" id="PTHR30304">
    <property type="entry name" value="D-TAGATOSE-1,6-BISPHOSPHATE ALDOLASE"/>
    <property type="match status" value="1"/>
</dbReference>
<sequence>MLVNLNKILSHARAHGYAVGAFNINNLEIAQGVVAAAAVRRAPVVLQLSEGALEYAGMEYLAAIGQVAAETHHSLKIALHLDHGKDESIVERSIKSGWFTSVMIDASRYDFKKNIRVTSRIVELAHARGMSVEAELGPIAGQEDLVRVGRDGAALTDPNEVKKFVAATRCDALAISIGSAHGSVKYLPNEQPKLDLVRLKQIAAVTKIPLVLHGASSVPHALLTELHQSCSRFGDCSRVHDAIGVPEAQIKKAIALGIAKVNVDTDLRIAFTAAVREKLLTDRAFIDPRVMLAPARAAVQKIVEKKIKLFGYGTT</sequence>
<dbReference type="GO" id="GO:0005975">
    <property type="term" value="P:carbohydrate metabolic process"/>
    <property type="evidence" value="ECO:0007669"/>
    <property type="project" value="InterPro"/>
</dbReference>
<feature type="binding site" evidence="2">
    <location>
        <begin position="262"/>
        <end position="265"/>
    </location>
    <ligand>
        <name>dihydroxyacetone phosphate</name>
        <dbReference type="ChEBI" id="CHEBI:57642"/>
    </ligand>
</feature>
<feature type="active site" description="Proton donor" evidence="1">
    <location>
        <position position="82"/>
    </location>
</feature>
<proteinExistence type="predicted"/>
<evidence type="ECO:0000256" key="2">
    <source>
        <dbReference type="PIRSR" id="PIRSR001359-2"/>
    </source>
</evidence>
<dbReference type="NCBIfam" id="TIGR00167">
    <property type="entry name" value="cbbA"/>
    <property type="match status" value="1"/>
</dbReference>
<feature type="binding site" evidence="3">
    <location>
        <position position="213"/>
    </location>
    <ligand>
        <name>Zn(2+)</name>
        <dbReference type="ChEBI" id="CHEBI:29105"/>
        <label>1</label>
        <note>catalytic</note>
    </ligand>
</feature>
<dbReference type="InterPro" id="IPR000771">
    <property type="entry name" value="FBA_II"/>
</dbReference>
<name>A0A1F6LRZ9_9BACT</name>
<dbReference type="InterPro" id="IPR013785">
    <property type="entry name" value="Aldolase_TIM"/>
</dbReference>
<evidence type="ECO:0000313" key="4">
    <source>
        <dbReference type="EMBL" id="OGH62170.1"/>
    </source>
</evidence>
<keyword evidence="3" id="KW-0479">Metal-binding</keyword>
<dbReference type="AlphaFoldDB" id="A0A1F6LRZ9"/>
<dbReference type="CDD" id="cd00947">
    <property type="entry name" value="TBP_aldolase_IIB"/>
    <property type="match status" value="1"/>
</dbReference>
<dbReference type="EMBL" id="MFPV01000018">
    <property type="protein sequence ID" value="OGH62170.1"/>
    <property type="molecule type" value="Genomic_DNA"/>
</dbReference>
<keyword evidence="3" id="KW-0862">Zinc</keyword>
<reference evidence="4 5" key="1">
    <citation type="journal article" date="2016" name="Nat. Commun.">
        <title>Thousands of microbial genomes shed light on interconnected biogeochemical processes in an aquifer system.</title>
        <authorList>
            <person name="Anantharaman K."/>
            <person name="Brown C.T."/>
            <person name="Hug L.A."/>
            <person name="Sharon I."/>
            <person name="Castelle C.J."/>
            <person name="Probst A.J."/>
            <person name="Thomas B.C."/>
            <person name="Singh A."/>
            <person name="Wilkins M.J."/>
            <person name="Karaoz U."/>
            <person name="Brodie E.L."/>
            <person name="Williams K.H."/>
            <person name="Hubbard S.S."/>
            <person name="Banfield J.F."/>
        </authorList>
    </citation>
    <scope>NUCLEOTIDE SEQUENCE [LARGE SCALE GENOMIC DNA]</scope>
</reference>
<dbReference type="GO" id="GO:0016832">
    <property type="term" value="F:aldehyde-lyase activity"/>
    <property type="evidence" value="ECO:0007669"/>
    <property type="project" value="InterPro"/>
</dbReference>